<evidence type="ECO:0000313" key="5">
    <source>
        <dbReference type="Proteomes" id="UP001301958"/>
    </source>
</evidence>
<proteinExistence type="predicted"/>
<feature type="compositionally biased region" description="Basic residues" evidence="2">
    <location>
        <begin position="162"/>
        <end position="174"/>
    </location>
</feature>
<dbReference type="CDD" id="cd11395">
    <property type="entry name" value="bHLHzip_SREBP_like"/>
    <property type="match status" value="1"/>
</dbReference>
<dbReference type="SMART" id="SM00353">
    <property type="entry name" value="HLH"/>
    <property type="match status" value="1"/>
</dbReference>
<evidence type="ECO:0000313" key="4">
    <source>
        <dbReference type="EMBL" id="KAK4228601.1"/>
    </source>
</evidence>
<dbReference type="AlphaFoldDB" id="A0AAN7GWP8"/>
<sequence>MDASTPTTGFHPNGLSAEVDKNILSPVDPAFDFLDHAGICAGVGPNAVPWCPTNQAYPPSPYLDETSSEYFPRPSYPDYPNLNWPATGNLSTISSLSAPHGLLDSGPGGSLVSPISLWPNEIDCKHEVFSPIGEPGFGNNQMMASPPASVESPPNSSAYPQKGRKATKLGRIAKQHNVQLRTASRKSRKTSSTSSKPISPPSPTDSQGTSAAQPSPPADDDDEDDLTPEERRARRNHNLVEKQYRNRLNAQFERLLAVLPLDHYRGSSEHGEHGCNTLASSILDEKRMSKAEVLDLAVRRIRMLEAEKERMQRDRSEMIRRIDLMSGVVQQPQPQIGPLGL</sequence>
<comment type="caution">
    <text evidence="4">The sequence shown here is derived from an EMBL/GenBank/DDBJ whole genome shotgun (WGS) entry which is preliminary data.</text>
</comment>
<evidence type="ECO:0000256" key="2">
    <source>
        <dbReference type="SAM" id="MobiDB-lite"/>
    </source>
</evidence>
<feature type="region of interest" description="Disordered" evidence="2">
    <location>
        <begin position="133"/>
        <end position="238"/>
    </location>
</feature>
<dbReference type="SUPFAM" id="SSF47459">
    <property type="entry name" value="HLH, helix-loop-helix DNA-binding domain"/>
    <property type="match status" value="1"/>
</dbReference>
<dbReference type="Gene3D" id="4.10.280.10">
    <property type="entry name" value="Helix-loop-helix DNA-binding domain"/>
    <property type="match status" value="1"/>
</dbReference>
<dbReference type="GO" id="GO:0046983">
    <property type="term" value="F:protein dimerization activity"/>
    <property type="evidence" value="ECO:0007669"/>
    <property type="project" value="InterPro"/>
</dbReference>
<reference evidence="4" key="2">
    <citation type="submission" date="2023-05" db="EMBL/GenBank/DDBJ databases">
        <authorList>
            <consortium name="Lawrence Berkeley National Laboratory"/>
            <person name="Steindorff A."/>
            <person name="Hensen N."/>
            <person name="Bonometti L."/>
            <person name="Westerberg I."/>
            <person name="Brannstrom I.O."/>
            <person name="Guillou S."/>
            <person name="Cros-Aarteil S."/>
            <person name="Calhoun S."/>
            <person name="Haridas S."/>
            <person name="Kuo A."/>
            <person name="Mondo S."/>
            <person name="Pangilinan J."/>
            <person name="Riley R."/>
            <person name="Labutti K."/>
            <person name="Andreopoulos B."/>
            <person name="Lipzen A."/>
            <person name="Chen C."/>
            <person name="Yanf M."/>
            <person name="Daum C."/>
            <person name="Ng V."/>
            <person name="Clum A."/>
            <person name="Ohm R."/>
            <person name="Martin F."/>
            <person name="Silar P."/>
            <person name="Natvig D."/>
            <person name="Lalanne C."/>
            <person name="Gautier V."/>
            <person name="Ament-Velasquez S.L."/>
            <person name="Kruys A."/>
            <person name="Hutchinson M.I."/>
            <person name="Powell A.J."/>
            <person name="Barry K."/>
            <person name="Miller A.N."/>
            <person name="Grigoriev I.V."/>
            <person name="Debuchy R."/>
            <person name="Gladieux P."/>
            <person name="Thoren M.H."/>
            <person name="Johannesson H."/>
        </authorList>
    </citation>
    <scope>NUCLEOTIDE SEQUENCE</scope>
    <source>
        <strain evidence="4">CBS 990.96</strain>
    </source>
</reference>
<dbReference type="InterPro" id="IPR011598">
    <property type="entry name" value="bHLH_dom"/>
</dbReference>
<dbReference type="Proteomes" id="UP001301958">
    <property type="component" value="Unassembled WGS sequence"/>
</dbReference>
<feature type="coiled-coil region" evidence="1">
    <location>
        <begin position="294"/>
        <end position="321"/>
    </location>
</feature>
<dbReference type="PANTHER" id="PTHR47336:SF3">
    <property type="entry name" value="SERINE-RICH PROTEIN TYE7"/>
    <property type="match status" value="1"/>
</dbReference>
<name>A0AAN7GWP8_9PEZI</name>
<keyword evidence="1" id="KW-0175">Coiled coil</keyword>
<dbReference type="EMBL" id="MU865317">
    <property type="protein sequence ID" value="KAK4228601.1"/>
    <property type="molecule type" value="Genomic_DNA"/>
</dbReference>
<dbReference type="InterPro" id="IPR036638">
    <property type="entry name" value="HLH_DNA-bd_sf"/>
</dbReference>
<feature type="compositionally biased region" description="Acidic residues" evidence="2">
    <location>
        <begin position="218"/>
        <end position="227"/>
    </location>
</feature>
<accession>A0AAN7GWP8</accession>
<organism evidence="4 5">
    <name type="scientific">Podospora fimiseda</name>
    <dbReference type="NCBI Taxonomy" id="252190"/>
    <lineage>
        <taxon>Eukaryota</taxon>
        <taxon>Fungi</taxon>
        <taxon>Dikarya</taxon>
        <taxon>Ascomycota</taxon>
        <taxon>Pezizomycotina</taxon>
        <taxon>Sordariomycetes</taxon>
        <taxon>Sordariomycetidae</taxon>
        <taxon>Sordariales</taxon>
        <taxon>Podosporaceae</taxon>
        <taxon>Podospora</taxon>
    </lineage>
</organism>
<dbReference type="PANTHER" id="PTHR47336">
    <property type="entry name" value="TRANSCRIPTION FACTOR HMS1-RELATED"/>
    <property type="match status" value="1"/>
</dbReference>
<keyword evidence="5" id="KW-1185">Reference proteome</keyword>
<dbReference type="Pfam" id="PF00010">
    <property type="entry name" value="HLH"/>
    <property type="match status" value="1"/>
</dbReference>
<feature type="domain" description="BHLH" evidence="3">
    <location>
        <begin position="232"/>
        <end position="304"/>
    </location>
</feature>
<gene>
    <name evidence="4" type="ORF">QBC38DRAFT_151404</name>
</gene>
<evidence type="ECO:0000256" key="1">
    <source>
        <dbReference type="SAM" id="Coils"/>
    </source>
</evidence>
<feature type="compositionally biased region" description="Basic and acidic residues" evidence="2">
    <location>
        <begin position="228"/>
        <end position="238"/>
    </location>
</feature>
<reference evidence="4" key="1">
    <citation type="journal article" date="2023" name="Mol. Phylogenet. Evol.">
        <title>Genome-scale phylogeny and comparative genomics of the fungal order Sordariales.</title>
        <authorList>
            <person name="Hensen N."/>
            <person name="Bonometti L."/>
            <person name="Westerberg I."/>
            <person name="Brannstrom I.O."/>
            <person name="Guillou S."/>
            <person name="Cros-Aarteil S."/>
            <person name="Calhoun S."/>
            <person name="Haridas S."/>
            <person name="Kuo A."/>
            <person name="Mondo S."/>
            <person name="Pangilinan J."/>
            <person name="Riley R."/>
            <person name="LaButti K."/>
            <person name="Andreopoulos B."/>
            <person name="Lipzen A."/>
            <person name="Chen C."/>
            <person name="Yan M."/>
            <person name="Daum C."/>
            <person name="Ng V."/>
            <person name="Clum A."/>
            <person name="Steindorff A."/>
            <person name="Ohm R.A."/>
            <person name="Martin F."/>
            <person name="Silar P."/>
            <person name="Natvig D.O."/>
            <person name="Lalanne C."/>
            <person name="Gautier V."/>
            <person name="Ament-Velasquez S.L."/>
            <person name="Kruys A."/>
            <person name="Hutchinson M.I."/>
            <person name="Powell A.J."/>
            <person name="Barry K."/>
            <person name="Miller A.N."/>
            <person name="Grigoriev I.V."/>
            <person name="Debuchy R."/>
            <person name="Gladieux P."/>
            <person name="Hiltunen Thoren M."/>
            <person name="Johannesson H."/>
        </authorList>
    </citation>
    <scope>NUCLEOTIDE SEQUENCE</scope>
    <source>
        <strain evidence="4">CBS 990.96</strain>
    </source>
</reference>
<dbReference type="PROSITE" id="PS50888">
    <property type="entry name" value="BHLH"/>
    <property type="match status" value="1"/>
</dbReference>
<evidence type="ECO:0000259" key="3">
    <source>
        <dbReference type="PROSITE" id="PS50888"/>
    </source>
</evidence>
<dbReference type="InterPro" id="IPR052099">
    <property type="entry name" value="Regulatory_TF_Diverse"/>
</dbReference>
<protein>
    <recommendedName>
        <fullName evidence="3">BHLH domain-containing protein</fullName>
    </recommendedName>
</protein>